<keyword evidence="2" id="KW-1133">Transmembrane helix</keyword>
<keyword evidence="1" id="KW-0378">Hydrolase</keyword>
<dbReference type="SUPFAM" id="SSF53474">
    <property type="entry name" value="alpha/beta-Hydrolases"/>
    <property type="match status" value="1"/>
</dbReference>
<evidence type="ECO:0000259" key="3">
    <source>
        <dbReference type="Pfam" id="PF00326"/>
    </source>
</evidence>
<dbReference type="InterPro" id="IPR029058">
    <property type="entry name" value="AB_hydrolase_fold"/>
</dbReference>
<dbReference type="InterPro" id="IPR001375">
    <property type="entry name" value="Peptidase_S9_cat"/>
</dbReference>
<dbReference type="EMBL" id="LBVL01000012">
    <property type="protein sequence ID" value="KKQ84920.1"/>
    <property type="molecule type" value="Genomic_DNA"/>
</dbReference>
<dbReference type="PATRIC" id="fig|1618570.3.peg.1066"/>
<dbReference type="STRING" id="1618570.UT08_C0012G0016"/>
<evidence type="ECO:0000313" key="4">
    <source>
        <dbReference type="EMBL" id="KKQ84920.1"/>
    </source>
</evidence>
<evidence type="ECO:0000256" key="1">
    <source>
        <dbReference type="ARBA" id="ARBA00022801"/>
    </source>
</evidence>
<keyword evidence="2" id="KW-0472">Membrane</keyword>
<comment type="caution">
    <text evidence="4">The sequence shown here is derived from an EMBL/GenBank/DDBJ whole genome shotgun (WGS) entry which is preliminary data.</text>
</comment>
<name>A0A0G0LAN1_9BACT</name>
<protein>
    <recommendedName>
        <fullName evidence="3">Peptidase S9 prolyl oligopeptidase catalytic domain-containing protein</fullName>
    </recommendedName>
</protein>
<dbReference type="Gene3D" id="3.40.50.1820">
    <property type="entry name" value="alpha/beta hydrolase"/>
    <property type="match status" value="1"/>
</dbReference>
<dbReference type="GO" id="GO:0052689">
    <property type="term" value="F:carboxylic ester hydrolase activity"/>
    <property type="evidence" value="ECO:0007669"/>
    <property type="project" value="UniProtKB-ARBA"/>
</dbReference>
<evidence type="ECO:0000256" key="2">
    <source>
        <dbReference type="SAM" id="Phobius"/>
    </source>
</evidence>
<feature type="transmembrane region" description="Helical" evidence="2">
    <location>
        <begin position="12"/>
        <end position="30"/>
    </location>
</feature>
<dbReference type="Proteomes" id="UP000034081">
    <property type="component" value="Unassembled WGS sequence"/>
</dbReference>
<evidence type="ECO:0000313" key="5">
    <source>
        <dbReference type="Proteomes" id="UP000034081"/>
    </source>
</evidence>
<proteinExistence type="predicted"/>
<organism evidence="4 5">
    <name type="scientific">Candidatus Woesebacteria bacterium GW2011_GWB1_38_8</name>
    <dbReference type="NCBI Taxonomy" id="1618570"/>
    <lineage>
        <taxon>Bacteria</taxon>
        <taxon>Candidatus Woeseibacteriota</taxon>
    </lineage>
</organism>
<sequence>MGKIVTMVTKYLFPIIIIASLITLGIYTYSSKVNNASEIKTELTDNPNLNFEDEGGLDITDNSLSIESLRKGDYPGSDIAIEQTLSPGSNYKRYIASYKSEGLKIYGLLTVPATTPPEQGFPVVIFNHGYISPSVYKTTERYVAYQDAFARNGYVTFKSDYRGHGNSEGAATGGYGSNAYTIDILNAVSSIKKLKDPESPSASSGSIVDANRIGMWGHSMGGSITLKTMVTTKDIKAGVIWAGVVASYPDLLERWRRRSTASPQPSRIGHSSWRQDLIAKYGEPSQNSEFWNSISATSYLSDISGPLQLHHGTADSSVQIEFSQKLESQMKDAGKDVELYIYEGDDHNLSNNLTLALSRSVELFDKYLKK</sequence>
<dbReference type="InterPro" id="IPR050261">
    <property type="entry name" value="FrsA_esterase"/>
</dbReference>
<dbReference type="AlphaFoldDB" id="A0A0G0LAN1"/>
<reference evidence="4 5" key="1">
    <citation type="journal article" date="2015" name="Nature">
        <title>rRNA introns, odd ribosomes, and small enigmatic genomes across a large radiation of phyla.</title>
        <authorList>
            <person name="Brown C.T."/>
            <person name="Hug L.A."/>
            <person name="Thomas B.C."/>
            <person name="Sharon I."/>
            <person name="Castelle C.J."/>
            <person name="Singh A."/>
            <person name="Wilkins M.J."/>
            <person name="Williams K.H."/>
            <person name="Banfield J.F."/>
        </authorList>
    </citation>
    <scope>NUCLEOTIDE SEQUENCE [LARGE SCALE GENOMIC DNA]</scope>
</reference>
<keyword evidence="2" id="KW-0812">Transmembrane</keyword>
<feature type="domain" description="Peptidase S9 prolyl oligopeptidase catalytic" evidence="3">
    <location>
        <begin position="202"/>
        <end position="369"/>
    </location>
</feature>
<accession>A0A0G0LAN1</accession>
<gene>
    <name evidence="4" type="ORF">UT08_C0012G0016</name>
</gene>
<dbReference type="PANTHER" id="PTHR22946:SF9">
    <property type="entry name" value="POLYKETIDE TRANSFERASE AF380"/>
    <property type="match status" value="1"/>
</dbReference>
<dbReference type="PANTHER" id="PTHR22946">
    <property type="entry name" value="DIENELACTONE HYDROLASE DOMAIN-CONTAINING PROTEIN-RELATED"/>
    <property type="match status" value="1"/>
</dbReference>
<dbReference type="Pfam" id="PF00326">
    <property type="entry name" value="Peptidase_S9"/>
    <property type="match status" value="1"/>
</dbReference>